<feature type="repeat" description="ANK" evidence="1">
    <location>
        <begin position="183"/>
        <end position="215"/>
    </location>
</feature>
<dbReference type="SUPFAM" id="SSF48403">
    <property type="entry name" value="Ankyrin repeat"/>
    <property type="match status" value="1"/>
</dbReference>
<keyword evidence="3" id="KW-1185">Reference proteome</keyword>
<dbReference type="PROSITE" id="PS50088">
    <property type="entry name" value="ANK_REPEAT"/>
    <property type="match status" value="2"/>
</dbReference>
<dbReference type="PANTHER" id="PTHR24121">
    <property type="entry name" value="NO MECHANORECEPTOR POTENTIAL C, ISOFORM D-RELATED"/>
    <property type="match status" value="1"/>
</dbReference>
<accession>A0AA39W696</accession>
<name>A0AA39W696_ACESA</name>
<reference evidence="2" key="2">
    <citation type="submission" date="2023-06" db="EMBL/GenBank/DDBJ databases">
        <authorList>
            <person name="Swenson N.G."/>
            <person name="Wegrzyn J.L."/>
            <person name="Mcevoy S.L."/>
        </authorList>
    </citation>
    <scope>NUCLEOTIDE SEQUENCE</scope>
    <source>
        <strain evidence="2">NS2018</strain>
        <tissue evidence="2">Leaf</tissue>
    </source>
</reference>
<dbReference type="Gene3D" id="1.25.40.20">
    <property type="entry name" value="Ankyrin repeat-containing domain"/>
    <property type="match status" value="2"/>
</dbReference>
<dbReference type="EMBL" id="JAUESC010000002">
    <property type="protein sequence ID" value="KAK0605322.1"/>
    <property type="molecule type" value="Genomic_DNA"/>
</dbReference>
<dbReference type="PANTHER" id="PTHR24121:SF22">
    <property type="entry name" value="PROTEIN ACCELERATED CELL DEATH 6-LIKE"/>
    <property type="match status" value="1"/>
</dbReference>
<dbReference type="Pfam" id="PF12796">
    <property type="entry name" value="Ank_2"/>
    <property type="match status" value="1"/>
</dbReference>
<dbReference type="Proteomes" id="UP001168877">
    <property type="component" value="Unassembled WGS sequence"/>
</dbReference>
<dbReference type="Pfam" id="PF00023">
    <property type="entry name" value="Ank"/>
    <property type="match status" value="1"/>
</dbReference>
<evidence type="ECO:0000313" key="2">
    <source>
        <dbReference type="EMBL" id="KAK0605322.1"/>
    </source>
</evidence>
<reference evidence="2" key="1">
    <citation type="journal article" date="2022" name="Plant J.">
        <title>Strategies of tolerance reflected in two North American maple genomes.</title>
        <authorList>
            <person name="McEvoy S.L."/>
            <person name="Sezen U.U."/>
            <person name="Trouern-Trend A."/>
            <person name="McMahon S.M."/>
            <person name="Schaberg P.G."/>
            <person name="Yang J."/>
            <person name="Wegrzyn J.L."/>
            <person name="Swenson N.G."/>
        </authorList>
    </citation>
    <scope>NUCLEOTIDE SEQUENCE</scope>
    <source>
        <strain evidence="2">NS2018</strain>
    </source>
</reference>
<dbReference type="PROSITE" id="PS50297">
    <property type="entry name" value="ANK_REP_REGION"/>
    <property type="match status" value="2"/>
</dbReference>
<dbReference type="AlphaFoldDB" id="A0AA39W696"/>
<dbReference type="InterPro" id="IPR036770">
    <property type="entry name" value="Ankyrin_rpt-contain_sf"/>
</dbReference>
<dbReference type="SMART" id="SM00248">
    <property type="entry name" value="ANK"/>
    <property type="match status" value="3"/>
</dbReference>
<feature type="repeat" description="ANK" evidence="1">
    <location>
        <begin position="109"/>
        <end position="131"/>
    </location>
</feature>
<keyword evidence="1" id="KW-0040">ANK repeat</keyword>
<sequence length="263" mass="29131">MASGTSAAEIMMASSSNIQGESFNSMGLEHYSAAAEGDFEKFKHSDSEALAKILIQNGNTILHIHITARPLPKSSTGQENKTVKLPEDGYFVRRVLGKCSDLLWKDNKKGETLLHMAARYGHADIVKFLLEECKKKPHKNHDDDQELGITPTRRMLQMTSHGAKDTSHGAKDFFSPAFSQTLYKDTALHEAVRYGQLDVVKVLTEADPELTYEDNTAGDHETPLYLAAERGYAEVLKEILKTCTSPADHGPYGRTALHMAVIR</sequence>
<evidence type="ECO:0000256" key="1">
    <source>
        <dbReference type="PROSITE-ProRule" id="PRU00023"/>
    </source>
</evidence>
<comment type="caution">
    <text evidence="2">The sequence shown here is derived from an EMBL/GenBank/DDBJ whole genome shotgun (WGS) entry which is preliminary data.</text>
</comment>
<evidence type="ECO:0000313" key="3">
    <source>
        <dbReference type="Proteomes" id="UP001168877"/>
    </source>
</evidence>
<proteinExistence type="predicted"/>
<gene>
    <name evidence="2" type="ORF">LWI29_025464</name>
</gene>
<dbReference type="InterPro" id="IPR002110">
    <property type="entry name" value="Ankyrin_rpt"/>
</dbReference>
<protein>
    <submittedName>
        <fullName evidence="2">Uncharacterized protein</fullName>
    </submittedName>
</protein>
<organism evidence="2 3">
    <name type="scientific">Acer saccharum</name>
    <name type="common">Sugar maple</name>
    <dbReference type="NCBI Taxonomy" id="4024"/>
    <lineage>
        <taxon>Eukaryota</taxon>
        <taxon>Viridiplantae</taxon>
        <taxon>Streptophyta</taxon>
        <taxon>Embryophyta</taxon>
        <taxon>Tracheophyta</taxon>
        <taxon>Spermatophyta</taxon>
        <taxon>Magnoliopsida</taxon>
        <taxon>eudicotyledons</taxon>
        <taxon>Gunneridae</taxon>
        <taxon>Pentapetalae</taxon>
        <taxon>rosids</taxon>
        <taxon>malvids</taxon>
        <taxon>Sapindales</taxon>
        <taxon>Sapindaceae</taxon>
        <taxon>Hippocastanoideae</taxon>
        <taxon>Acereae</taxon>
        <taxon>Acer</taxon>
    </lineage>
</organism>